<gene>
    <name evidence="1" type="ORF">BD410DRAFT_686583</name>
</gene>
<dbReference type="STRING" id="50990.A0A4Y7Q7L8"/>
<evidence type="ECO:0000313" key="2">
    <source>
        <dbReference type="Proteomes" id="UP000294933"/>
    </source>
</evidence>
<sequence>AYLLKDEFGELWRRLVRLWLQLEESYGFISPVTGLGTTHRPSQIEYWVSRGRKGTPDIGNIASFAKGWWLWWAALQPAWRTFSSDGRPCIAGEGSWEALRKPGRNGLLSVLATLVWWRKELGEDATPDWEGAVFDVEWAMHGLSKEAKSGKR</sequence>
<organism evidence="1 2">
    <name type="scientific">Rickenella mellea</name>
    <dbReference type="NCBI Taxonomy" id="50990"/>
    <lineage>
        <taxon>Eukaryota</taxon>
        <taxon>Fungi</taxon>
        <taxon>Dikarya</taxon>
        <taxon>Basidiomycota</taxon>
        <taxon>Agaricomycotina</taxon>
        <taxon>Agaricomycetes</taxon>
        <taxon>Hymenochaetales</taxon>
        <taxon>Rickenellaceae</taxon>
        <taxon>Rickenella</taxon>
    </lineage>
</organism>
<keyword evidence="2" id="KW-1185">Reference proteome</keyword>
<reference evidence="1 2" key="1">
    <citation type="submission" date="2018-06" db="EMBL/GenBank/DDBJ databases">
        <title>A transcriptomic atlas of mushroom development highlights an independent origin of complex multicellularity.</title>
        <authorList>
            <consortium name="DOE Joint Genome Institute"/>
            <person name="Krizsan K."/>
            <person name="Almasi E."/>
            <person name="Merenyi Z."/>
            <person name="Sahu N."/>
            <person name="Viragh M."/>
            <person name="Koszo T."/>
            <person name="Mondo S."/>
            <person name="Kiss B."/>
            <person name="Balint B."/>
            <person name="Kues U."/>
            <person name="Barry K."/>
            <person name="Hegedus J.C."/>
            <person name="Henrissat B."/>
            <person name="Johnson J."/>
            <person name="Lipzen A."/>
            <person name="Ohm R."/>
            <person name="Nagy I."/>
            <person name="Pangilinan J."/>
            <person name="Yan J."/>
            <person name="Xiong Y."/>
            <person name="Grigoriev I.V."/>
            <person name="Hibbett D.S."/>
            <person name="Nagy L.G."/>
        </authorList>
    </citation>
    <scope>NUCLEOTIDE SEQUENCE [LARGE SCALE GENOMIC DNA]</scope>
    <source>
        <strain evidence="1 2">SZMC22713</strain>
    </source>
</reference>
<accession>A0A4Y7Q7L8</accession>
<feature type="non-terminal residue" evidence="1">
    <location>
        <position position="152"/>
    </location>
</feature>
<feature type="non-terminal residue" evidence="1">
    <location>
        <position position="1"/>
    </location>
</feature>
<dbReference type="VEuPathDB" id="FungiDB:BD410DRAFT_686583"/>
<dbReference type="AlphaFoldDB" id="A0A4Y7Q7L8"/>
<evidence type="ECO:0000313" key="1">
    <source>
        <dbReference type="EMBL" id="TDL23122.1"/>
    </source>
</evidence>
<proteinExistence type="predicted"/>
<name>A0A4Y7Q7L8_9AGAM</name>
<dbReference type="OrthoDB" id="2746120at2759"/>
<dbReference type="Proteomes" id="UP000294933">
    <property type="component" value="Unassembled WGS sequence"/>
</dbReference>
<dbReference type="EMBL" id="ML170171">
    <property type="protein sequence ID" value="TDL23122.1"/>
    <property type="molecule type" value="Genomic_DNA"/>
</dbReference>
<protein>
    <submittedName>
        <fullName evidence="1">Uncharacterized protein</fullName>
    </submittedName>
</protein>